<keyword evidence="10 17" id="KW-1133">Transmembrane helix</keyword>
<keyword evidence="8" id="KW-0274">FAD</keyword>
<keyword evidence="6" id="KW-0285">Flavoprotein</keyword>
<organism evidence="20 21">
    <name type="scientific">Wickerhamiella sorbophila</name>
    <dbReference type="NCBI Taxonomy" id="45607"/>
    <lineage>
        <taxon>Eukaryota</taxon>
        <taxon>Fungi</taxon>
        <taxon>Dikarya</taxon>
        <taxon>Ascomycota</taxon>
        <taxon>Saccharomycotina</taxon>
        <taxon>Dipodascomycetes</taxon>
        <taxon>Dipodascales</taxon>
        <taxon>Trichomonascaceae</taxon>
        <taxon>Wickerhamiella</taxon>
    </lineage>
</organism>
<feature type="transmembrane region" description="Helical" evidence="17">
    <location>
        <begin position="287"/>
        <end position="306"/>
    </location>
</feature>
<evidence type="ECO:0000256" key="2">
    <source>
        <dbReference type="ARBA" id="ARBA00006278"/>
    </source>
</evidence>
<evidence type="ECO:0000256" key="11">
    <source>
        <dbReference type="ARBA" id="ARBA00023002"/>
    </source>
</evidence>
<dbReference type="SUPFAM" id="SSF63380">
    <property type="entry name" value="Riboflavin synthase domain-like"/>
    <property type="match status" value="1"/>
</dbReference>
<keyword evidence="7 17" id="KW-0812">Transmembrane</keyword>
<feature type="transmembrane region" description="Helical" evidence="17">
    <location>
        <begin position="327"/>
        <end position="347"/>
    </location>
</feature>
<dbReference type="Pfam" id="PF08030">
    <property type="entry name" value="NAD_binding_6"/>
    <property type="match status" value="1"/>
</dbReference>
<dbReference type="EMBL" id="NDIQ01000001">
    <property type="protein sequence ID" value="PRT52875.1"/>
    <property type="molecule type" value="Genomic_DNA"/>
</dbReference>
<evidence type="ECO:0000256" key="15">
    <source>
        <dbReference type="ARBA" id="ARBA00048483"/>
    </source>
</evidence>
<gene>
    <name evidence="20" type="ORF">B9G98_00495</name>
</gene>
<evidence type="ECO:0000256" key="3">
    <source>
        <dbReference type="ARBA" id="ARBA00012668"/>
    </source>
</evidence>
<dbReference type="SUPFAM" id="SSF52343">
    <property type="entry name" value="Ferredoxin reductase-like, C-terminal NADP-linked domain"/>
    <property type="match status" value="1"/>
</dbReference>
<evidence type="ECO:0000256" key="7">
    <source>
        <dbReference type="ARBA" id="ARBA00022692"/>
    </source>
</evidence>
<dbReference type="Proteomes" id="UP000238350">
    <property type="component" value="Unassembled WGS sequence"/>
</dbReference>
<dbReference type="CDD" id="cd06186">
    <property type="entry name" value="NOX_Duox_like_FAD_NADP"/>
    <property type="match status" value="1"/>
</dbReference>
<evidence type="ECO:0000313" key="21">
    <source>
        <dbReference type="Proteomes" id="UP000238350"/>
    </source>
</evidence>
<evidence type="ECO:0000256" key="14">
    <source>
        <dbReference type="ARBA" id="ARBA00023180"/>
    </source>
</evidence>
<dbReference type="InterPro" id="IPR039261">
    <property type="entry name" value="FNR_nucleotide-bd"/>
</dbReference>
<dbReference type="OrthoDB" id="167398at2759"/>
<keyword evidence="14" id="KW-0325">Glycoprotein</keyword>
<feature type="transmembrane region" description="Helical" evidence="17">
    <location>
        <begin position="137"/>
        <end position="161"/>
    </location>
</feature>
<dbReference type="SFLD" id="SFLDS00052">
    <property type="entry name" value="Ferric_Reductase_Domain"/>
    <property type="match status" value="1"/>
</dbReference>
<evidence type="ECO:0000256" key="16">
    <source>
        <dbReference type="SAM" id="MobiDB-lite"/>
    </source>
</evidence>
<feature type="compositionally biased region" description="Basic and acidic residues" evidence="16">
    <location>
        <begin position="695"/>
        <end position="715"/>
    </location>
</feature>
<feature type="transmembrane region" description="Helical" evidence="17">
    <location>
        <begin position="353"/>
        <end position="372"/>
    </location>
</feature>
<evidence type="ECO:0000259" key="19">
    <source>
        <dbReference type="PROSITE" id="PS51384"/>
    </source>
</evidence>
<dbReference type="Pfam" id="PF08022">
    <property type="entry name" value="FAD_binding_8"/>
    <property type="match status" value="1"/>
</dbReference>
<dbReference type="GO" id="GO:0006826">
    <property type="term" value="P:iron ion transport"/>
    <property type="evidence" value="ECO:0007669"/>
    <property type="project" value="TreeGrafter"/>
</dbReference>
<dbReference type="GO" id="GO:0005886">
    <property type="term" value="C:plasma membrane"/>
    <property type="evidence" value="ECO:0007669"/>
    <property type="project" value="UniProtKB-SubCell"/>
</dbReference>
<dbReference type="RefSeq" id="XP_024662821.1">
    <property type="nucleotide sequence ID" value="XM_024807053.1"/>
</dbReference>
<evidence type="ECO:0000256" key="10">
    <source>
        <dbReference type="ARBA" id="ARBA00022989"/>
    </source>
</evidence>
<keyword evidence="5" id="KW-1003">Cell membrane</keyword>
<sequence length="795" mass="91099">MRVLFALLFLPYCWAMWPQSWIVGMACGKAAQLYYPECVYGDYACICGSDQIKATVEDCINRATKMNSTDMGSAWGRFSLMYCTLNGQEDLVGDLLTIAKIKPQRVVSDESFERAYEAEVHLLSQKDVSVRYSLSLYVYWLGIAVIAAIWRFMSKLAVFLVGPHSMLQRRHSRYYRWLQRRFFWPALFGQRHMVRFQFKWITMSLASRFETVVILVFFLLCLIFMLTPYTFMDDDPFFETRWKEMMRFSSDRSGIMGTILIPLFVLFGMRNNILIWATGWSYQRFNVFHRAIARISYTLLIVHSVTKHIFSASYHASLVKYFYPTLLYRYGVAAMFLMAIMIGSAMVRNRFYGIFHFLHITCGFAGLMCSVYHLNHIGYKEPLYIAFAIWAADWFLRLARVTIFNFRTVFPPLAGSHRSSYASVNVYNGEIARLSIRLPVKWPFYPGQYVYLYPHRYWFINGHPFSVVGATPNGDGMILLVRARNGMTKELCKSLIDRGCSETTPVTIPVVVEGPYGVSAPVFNYDEGLLIAGGIGITGILGYVERMVRDNAVKHHKHIHVIWIAHSRKLFAIARDIILRLKESGSVEISLYTKAERGQNLLRFPEQAGVASGENVVVDYEPTQSASTSQRVSRHGSRDTEWCDQYNSRNHSQSEFDNSSYMKSVSPDDTLVYERENPFASSEVLSSRLDELEKAGLDDSRSDDTQGNYPKKDCFETSSESLSTEKSDDLDELIIESRIDLANTVRTFFNQSKGSVCVAACGPPGMMDTISAAVCKYMEHVEYGEVHYYEEAFSW</sequence>
<feature type="chain" id="PRO_5015628040" description="ferric-chelate reductase (NADPH)" evidence="18">
    <location>
        <begin position="16"/>
        <end position="795"/>
    </location>
</feature>
<dbReference type="GO" id="GO:0052851">
    <property type="term" value="F:ferric-chelate reductase (NADPH) activity"/>
    <property type="evidence" value="ECO:0007669"/>
    <property type="project" value="UniProtKB-EC"/>
</dbReference>
<evidence type="ECO:0000256" key="6">
    <source>
        <dbReference type="ARBA" id="ARBA00022630"/>
    </source>
</evidence>
<dbReference type="GO" id="GO:0006879">
    <property type="term" value="P:intracellular iron ion homeostasis"/>
    <property type="evidence" value="ECO:0007669"/>
    <property type="project" value="TreeGrafter"/>
</dbReference>
<dbReference type="InterPro" id="IPR051410">
    <property type="entry name" value="Ferric/Cupric_Reductase"/>
</dbReference>
<evidence type="ECO:0000313" key="20">
    <source>
        <dbReference type="EMBL" id="PRT52875.1"/>
    </source>
</evidence>
<keyword evidence="9" id="KW-0249">Electron transport</keyword>
<evidence type="ECO:0000256" key="18">
    <source>
        <dbReference type="SAM" id="SignalP"/>
    </source>
</evidence>
<feature type="transmembrane region" description="Helical" evidence="17">
    <location>
        <begin position="212"/>
        <end position="232"/>
    </location>
</feature>
<protein>
    <recommendedName>
        <fullName evidence="3">ferric-chelate reductase (NADPH)</fullName>
        <ecNumber evidence="3">1.16.1.9</ecNumber>
    </recommendedName>
</protein>
<feature type="region of interest" description="Disordered" evidence="16">
    <location>
        <begin position="695"/>
        <end position="723"/>
    </location>
</feature>
<dbReference type="InterPro" id="IPR017927">
    <property type="entry name" value="FAD-bd_FR_type"/>
</dbReference>
<keyword evidence="12" id="KW-0406">Ion transport</keyword>
<dbReference type="InterPro" id="IPR017938">
    <property type="entry name" value="Riboflavin_synthase-like_b-brl"/>
</dbReference>
<dbReference type="PROSITE" id="PS51384">
    <property type="entry name" value="FAD_FR"/>
    <property type="match status" value="1"/>
</dbReference>
<dbReference type="GO" id="GO:0015677">
    <property type="term" value="P:copper ion import"/>
    <property type="evidence" value="ECO:0007669"/>
    <property type="project" value="TreeGrafter"/>
</dbReference>
<feature type="domain" description="FAD-binding FR-type" evidence="19">
    <location>
        <begin position="391"/>
        <end position="522"/>
    </location>
</feature>
<dbReference type="PANTHER" id="PTHR32361">
    <property type="entry name" value="FERRIC/CUPRIC REDUCTASE TRANSMEMBRANE COMPONENT"/>
    <property type="match status" value="1"/>
</dbReference>
<evidence type="ECO:0000256" key="9">
    <source>
        <dbReference type="ARBA" id="ARBA00022982"/>
    </source>
</evidence>
<dbReference type="GeneID" id="36514244"/>
<feature type="compositionally biased region" description="Polar residues" evidence="16">
    <location>
        <begin position="622"/>
        <end position="631"/>
    </location>
</feature>
<dbReference type="InterPro" id="IPR013121">
    <property type="entry name" value="Fe_red_NAD-bd_6"/>
</dbReference>
<keyword evidence="13 17" id="KW-0472">Membrane</keyword>
<evidence type="ECO:0000256" key="13">
    <source>
        <dbReference type="ARBA" id="ARBA00023136"/>
    </source>
</evidence>
<dbReference type="Pfam" id="PF01794">
    <property type="entry name" value="Ferric_reduct"/>
    <property type="match status" value="1"/>
</dbReference>
<dbReference type="PROSITE" id="PS51257">
    <property type="entry name" value="PROKAR_LIPOPROTEIN"/>
    <property type="match status" value="1"/>
</dbReference>
<keyword evidence="11" id="KW-0560">Oxidoreductase</keyword>
<keyword evidence="21" id="KW-1185">Reference proteome</keyword>
<comment type="catalytic activity">
    <reaction evidence="15">
        <text>2 a Fe(II)-siderophore + NADP(+) + H(+) = 2 a Fe(III)-siderophore + NADPH</text>
        <dbReference type="Rhea" id="RHEA:28795"/>
        <dbReference type="Rhea" id="RHEA-COMP:11342"/>
        <dbReference type="Rhea" id="RHEA-COMP:11344"/>
        <dbReference type="ChEBI" id="CHEBI:15378"/>
        <dbReference type="ChEBI" id="CHEBI:29033"/>
        <dbReference type="ChEBI" id="CHEBI:29034"/>
        <dbReference type="ChEBI" id="CHEBI:57783"/>
        <dbReference type="ChEBI" id="CHEBI:58349"/>
        <dbReference type="EC" id="1.16.1.9"/>
    </reaction>
</comment>
<feature type="signal peptide" evidence="18">
    <location>
        <begin position="1"/>
        <end position="15"/>
    </location>
</feature>
<feature type="region of interest" description="Disordered" evidence="16">
    <location>
        <begin position="621"/>
        <end position="662"/>
    </location>
</feature>
<comment type="caution">
    <text evidence="20">The sequence shown here is derived from an EMBL/GenBank/DDBJ whole genome shotgun (WGS) entry which is preliminary data.</text>
</comment>
<dbReference type="SFLD" id="SFLDG01168">
    <property type="entry name" value="Ferric_reductase_subgroup_(FRE"/>
    <property type="match status" value="1"/>
</dbReference>
<dbReference type="AlphaFoldDB" id="A0A2T0FD30"/>
<dbReference type="InterPro" id="IPR013112">
    <property type="entry name" value="FAD-bd_8"/>
</dbReference>
<comment type="subcellular location">
    <subcellularLocation>
        <location evidence="1">Cell membrane</location>
        <topology evidence="1">Multi-pass membrane protein</topology>
    </subcellularLocation>
</comment>
<evidence type="ECO:0000256" key="8">
    <source>
        <dbReference type="ARBA" id="ARBA00022827"/>
    </source>
</evidence>
<evidence type="ECO:0000256" key="4">
    <source>
        <dbReference type="ARBA" id="ARBA00022448"/>
    </source>
</evidence>
<accession>A0A2T0FD30</accession>
<feature type="compositionally biased region" description="Polar residues" evidence="16">
    <location>
        <begin position="645"/>
        <end position="662"/>
    </location>
</feature>
<evidence type="ECO:0000256" key="12">
    <source>
        <dbReference type="ARBA" id="ARBA00023065"/>
    </source>
</evidence>
<reference evidence="20 21" key="1">
    <citation type="submission" date="2017-04" db="EMBL/GenBank/DDBJ databases">
        <title>Genome sequencing of [Candida] sorbophila.</title>
        <authorList>
            <person name="Ahn J.O."/>
        </authorList>
    </citation>
    <scope>NUCLEOTIDE SEQUENCE [LARGE SCALE GENOMIC DNA]</scope>
    <source>
        <strain evidence="20 21">DS02</strain>
    </source>
</reference>
<keyword evidence="18" id="KW-0732">Signal</keyword>
<keyword evidence="4" id="KW-0813">Transport</keyword>
<dbReference type="InterPro" id="IPR013130">
    <property type="entry name" value="Fe3_Rdtase_TM_dom"/>
</dbReference>
<dbReference type="STRING" id="45607.A0A2T0FD30"/>
<comment type="similarity">
    <text evidence="2">Belongs to the ferric reductase (FRE) family.</text>
</comment>
<dbReference type="Gene3D" id="3.40.50.80">
    <property type="entry name" value="Nucleotide-binding domain of ferredoxin-NADP reductase (FNR) module"/>
    <property type="match status" value="1"/>
</dbReference>
<dbReference type="PANTHER" id="PTHR32361:SF9">
    <property type="entry name" value="FERRIC REDUCTASE TRANSMEMBRANE COMPONENT 3-RELATED"/>
    <property type="match status" value="1"/>
</dbReference>
<evidence type="ECO:0000256" key="17">
    <source>
        <dbReference type="SAM" id="Phobius"/>
    </source>
</evidence>
<dbReference type="EC" id="1.16.1.9" evidence="3"/>
<evidence type="ECO:0000256" key="5">
    <source>
        <dbReference type="ARBA" id="ARBA00022475"/>
    </source>
</evidence>
<proteinExistence type="inferred from homology"/>
<feature type="transmembrane region" description="Helical" evidence="17">
    <location>
        <begin position="253"/>
        <end position="275"/>
    </location>
</feature>
<evidence type="ECO:0000256" key="1">
    <source>
        <dbReference type="ARBA" id="ARBA00004651"/>
    </source>
</evidence>
<name>A0A2T0FD30_9ASCO</name>